<dbReference type="CDD" id="cd06225">
    <property type="entry name" value="HAMP"/>
    <property type="match status" value="1"/>
</dbReference>
<dbReference type="SMART" id="SM00044">
    <property type="entry name" value="CYCc"/>
    <property type="match status" value="1"/>
</dbReference>
<evidence type="ECO:0000256" key="5">
    <source>
        <dbReference type="ARBA" id="ARBA00022989"/>
    </source>
</evidence>
<feature type="domain" description="HAMP" evidence="9">
    <location>
        <begin position="473"/>
        <end position="525"/>
    </location>
</feature>
<dbReference type="SMART" id="SM00304">
    <property type="entry name" value="HAMP"/>
    <property type="match status" value="1"/>
</dbReference>
<dbReference type="InterPro" id="IPR001054">
    <property type="entry name" value="A/G_cyclase"/>
</dbReference>
<reference evidence="10 11" key="1">
    <citation type="submission" date="2011-10" db="EMBL/GenBank/DDBJ databases">
        <title>The Improved High-Quality Draft genome of Leptonema illini DSM 21528.</title>
        <authorList>
            <consortium name="US DOE Joint Genome Institute (JGI-PGF)"/>
            <person name="Lucas S."/>
            <person name="Copeland A."/>
            <person name="Lapidus A."/>
            <person name="Glavina del Rio T."/>
            <person name="Dalin E."/>
            <person name="Tice H."/>
            <person name="Bruce D."/>
            <person name="Goodwin L."/>
            <person name="Pitluck S."/>
            <person name="Peters L."/>
            <person name="Mikhailova N."/>
            <person name="Held B."/>
            <person name="Kyrpides N."/>
            <person name="Mavromatis K."/>
            <person name="Ivanova N."/>
            <person name="Markowitz V."/>
            <person name="Cheng J.-F."/>
            <person name="Hugenholtz P."/>
            <person name="Woyke T."/>
            <person name="Wu D."/>
            <person name="Gronow S."/>
            <person name="Wellnitz S."/>
            <person name="Brambilla E.-M."/>
            <person name="Klenk H.-P."/>
            <person name="Eisen J.A."/>
        </authorList>
    </citation>
    <scope>NUCLEOTIDE SEQUENCE [LARGE SCALE GENOMIC DNA]</scope>
    <source>
        <strain evidence="10 11">DSM 21528</strain>
    </source>
</reference>
<comment type="subcellular location">
    <subcellularLocation>
        <location evidence="1">Cell envelope</location>
    </subcellularLocation>
</comment>
<accession>H2CAH8</accession>
<keyword evidence="4 7" id="KW-0812">Transmembrane</keyword>
<evidence type="ECO:0000256" key="4">
    <source>
        <dbReference type="ARBA" id="ARBA00022692"/>
    </source>
</evidence>
<dbReference type="RefSeq" id="WP_002773146.1">
    <property type="nucleotide sequence ID" value="NZ_JH597773.1"/>
</dbReference>
<dbReference type="InterPro" id="IPR003660">
    <property type="entry name" value="HAMP_dom"/>
</dbReference>
<dbReference type="PROSITE" id="PS50125">
    <property type="entry name" value="GUANYLATE_CYCLASE_2"/>
    <property type="match status" value="1"/>
</dbReference>
<sequence>MEKGRIRFRSGFALYHDPSLDDKFSSEGADGIARRVRRWKRNQVSLLVLAPDLKWMGSDELSEWHRICREEGMPILLASVASLTRPDFSYFRRLNQELRTHLWKGHVLFLHSQEASAAVRGFLPTLLIHPVEISPDRAAEVVDGPEAPEEVRKIVAEYARSIHPYLPQTAKTMIGKPGGRFSIRRKLLSIITGIVVLSSVVIITLTGDLFKKLSTVLIQDYNLSLSRMIGDALDSDLDNVYAWGRLLGSGQESPQSFFAKNASAVSVALLKRDGKTDTVKAESIHLNEALSKDYGVTEAEMISLLQSDKSDEFFNASPDVPVFSPFVRADGSLLLILSLWLDSEDTVQLIVLSPERLFARYRSARQTEIFRLLLVDGQGRLISATDGAIQKIEDLPIVQSMLRSPVDNGSQLFESEGHEYLGSFRILKNGFGVISLVPADRAFEAVFRVQRQNILIVVMILTVAFIIVYLFSRTLTLPIVELLHAARRIEQGDYAVQIKPSTRDEIGSLTVAFIQMVHGLRERQKIKEEFGKFVNPEIAERAIQGSLRLGGEKKHCTVLFTDIRGFTQFSESRQPEEVVDFLNRYFTAMVDSVTVTDGVVDKFIGDAIMAHWGALLPQKDEAKRAVNSALLMRQSLIDLNHSFALEGIPHINFGLGINTGPVIAGQVGSEKRLEFTVIGDAVNLASRIEYLNKEFGTDILISESTRRILGDDYHLVAMPPVPIRGKAEPQLTYAVLGRKNDSEAPRSLEQLREQLRIAYRPGMPEGSNEP</sequence>
<dbReference type="HOGENOM" id="CLU_016487_0_0_12"/>
<feature type="transmembrane region" description="Helical" evidence="7">
    <location>
        <begin position="454"/>
        <end position="472"/>
    </location>
</feature>
<name>H2CAH8_9LEPT</name>
<keyword evidence="6 7" id="KW-0472">Membrane</keyword>
<dbReference type="GO" id="GO:0016020">
    <property type="term" value="C:membrane"/>
    <property type="evidence" value="ECO:0007669"/>
    <property type="project" value="InterPro"/>
</dbReference>
<evidence type="ECO:0000256" key="1">
    <source>
        <dbReference type="ARBA" id="ARBA00004196"/>
    </source>
</evidence>
<dbReference type="Pfam" id="PF00211">
    <property type="entry name" value="Guanylate_cyc"/>
    <property type="match status" value="1"/>
</dbReference>
<dbReference type="GO" id="GO:0030313">
    <property type="term" value="C:cell envelope"/>
    <property type="evidence" value="ECO:0007669"/>
    <property type="project" value="UniProtKB-SubCell"/>
</dbReference>
<feature type="transmembrane region" description="Helical" evidence="7">
    <location>
        <begin position="187"/>
        <end position="207"/>
    </location>
</feature>
<dbReference type="SUPFAM" id="SSF158472">
    <property type="entry name" value="HAMP domain-like"/>
    <property type="match status" value="1"/>
</dbReference>
<evidence type="ECO:0000256" key="2">
    <source>
        <dbReference type="ARBA" id="ARBA00005381"/>
    </source>
</evidence>
<dbReference type="PANTHER" id="PTHR43081:SF1">
    <property type="entry name" value="ADENYLATE CYCLASE, TERMINAL-DIFFERENTIATION SPECIFIC"/>
    <property type="match status" value="1"/>
</dbReference>
<comment type="similarity">
    <text evidence="2">Belongs to the adenylyl cyclase class-3 family.</text>
</comment>
<dbReference type="InterPro" id="IPR029787">
    <property type="entry name" value="Nucleotide_cyclase"/>
</dbReference>
<dbReference type="FunFam" id="3.30.70.1230:FF:000016">
    <property type="entry name" value="Adenylate/guanylate cyclase domain-containing protein"/>
    <property type="match status" value="1"/>
</dbReference>
<keyword evidence="5 7" id="KW-1133">Transmembrane helix</keyword>
<dbReference type="GO" id="GO:0006171">
    <property type="term" value="P:cAMP biosynthetic process"/>
    <property type="evidence" value="ECO:0007669"/>
    <property type="project" value="TreeGrafter"/>
</dbReference>
<feature type="domain" description="Guanylate cyclase" evidence="8">
    <location>
        <begin position="557"/>
        <end position="689"/>
    </location>
</feature>
<dbReference type="GO" id="GO:0004016">
    <property type="term" value="F:adenylate cyclase activity"/>
    <property type="evidence" value="ECO:0007669"/>
    <property type="project" value="UniProtKB-ARBA"/>
</dbReference>
<keyword evidence="11" id="KW-1185">Reference proteome</keyword>
<dbReference type="EMBL" id="JH597773">
    <property type="protein sequence ID" value="EHQ07345.1"/>
    <property type="molecule type" value="Genomic_DNA"/>
</dbReference>
<organism evidence="10 11">
    <name type="scientific">Leptonema illini DSM 21528</name>
    <dbReference type="NCBI Taxonomy" id="929563"/>
    <lineage>
        <taxon>Bacteria</taxon>
        <taxon>Pseudomonadati</taxon>
        <taxon>Spirochaetota</taxon>
        <taxon>Spirochaetia</taxon>
        <taxon>Leptospirales</taxon>
        <taxon>Leptospiraceae</taxon>
        <taxon>Leptonema</taxon>
    </lineage>
</organism>
<keyword evidence="3" id="KW-1003">Cell membrane</keyword>
<dbReference type="PANTHER" id="PTHR43081">
    <property type="entry name" value="ADENYLATE CYCLASE, TERMINAL-DIFFERENTIATION SPECIFIC-RELATED"/>
    <property type="match status" value="1"/>
</dbReference>
<proteinExistence type="inferred from homology"/>
<dbReference type="CDD" id="cd07302">
    <property type="entry name" value="CHD"/>
    <property type="match status" value="1"/>
</dbReference>
<evidence type="ECO:0000259" key="8">
    <source>
        <dbReference type="PROSITE" id="PS50125"/>
    </source>
</evidence>
<dbReference type="Pfam" id="PF00672">
    <property type="entry name" value="HAMP"/>
    <property type="match status" value="1"/>
</dbReference>
<dbReference type="Gene3D" id="3.30.70.1230">
    <property type="entry name" value="Nucleotide cyclase"/>
    <property type="match status" value="1"/>
</dbReference>
<dbReference type="AlphaFoldDB" id="H2CAH8"/>
<evidence type="ECO:0000256" key="7">
    <source>
        <dbReference type="SAM" id="Phobius"/>
    </source>
</evidence>
<dbReference type="Gene3D" id="6.10.340.10">
    <property type="match status" value="1"/>
</dbReference>
<evidence type="ECO:0000313" key="11">
    <source>
        <dbReference type="Proteomes" id="UP000005737"/>
    </source>
</evidence>
<dbReference type="SUPFAM" id="SSF55073">
    <property type="entry name" value="Nucleotide cyclase"/>
    <property type="match status" value="1"/>
</dbReference>
<gene>
    <name evidence="10" type="ORF">Lepil_2672</name>
</gene>
<protein>
    <submittedName>
        <fullName evidence="10">Adenylate/guanylate cyclase with integral membrane sensor</fullName>
    </submittedName>
</protein>
<dbReference type="STRING" id="183.GCA_002009735_02018"/>
<evidence type="ECO:0000259" key="9">
    <source>
        <dbReference type="PROSITE" id="PS50885"/>
    </source>
</evidence>
<evidence type="ECO:0000256" key="3">
    <source>
        <dbReference type="ARBA" id="ARBA00022475"/>
    </source>
</evidence>
<evidence type="ECO:0000256" key="6">
    <source>
        <dbReference type="ARBA" id="ARBA00023136"/>
    </source>
</evidence>
<dbReference type="GO" id="GO:0035556">
    <property type="term" value="P:intracellular signal transduction"/>
    <property type="evidence" value="ECO:0007669"/>
    <property type="project" value="InterPro"/>
</dbReference>
<dbReference type="PROSITE" id="PS50885">
    <property type="entry name" value="HAMP"/>
    <property type="match status" value="1"/>
</dbReference>
<evidence type="ECO:0000313" key="10">
    <source>
        <dbReference type="EMBL" id="EHQ07345.1"/>
    </source>
</evidence>
<dbReference type="InterPro" id="IPR050697">
    <property type="entry name" value="Adenylyl/Guanylyl_Cyclase_3/4"/>
</dbReference>
<dbReference type="Proteomes" id="UP000005737">
    <property type="component" value="Unassembled WGS sequence"/>
</dbReference>